<keyword evidence="5" id="KW-0560">Oxidoreductase</keyword>
<evidence type="ECO:0000256" key="5">
    <source>
        <dbReference type="ARBA" id="ARBA00023002"/>
    </source>
</evidence>
<organism evidence="7 8">
    <name type="scientific">Bailinhaonella thermotolerans</name>
    <dbReference type="NCBI Taxonomy" id="1070861"/>
    <lineage>
        <taxon>Bacteria</taxon>
        <taxon>Bacillati</taxon>
        <taxon>Actinomycetota</taxon>
        <taxon>Actinomycetes</taxon>
        <taxon>Streptosporangiales</taxon>
        <taxon>Streptosporangiaceae</taxon>
        <taxon>Bailinhaonella</taxon>
    </lineage>
</organism>
<dbReference type="RefSeq" id="WP_119926201.1">
    <property type="nucleotide sequence ID" value="NZ_QZEY01000003.1"/>
</dbReference>
<evidence type="ECO:0000313" key="7">
    <source>
        <dbReference type="EMBL" id="RJL33241.1"/>
    </source>
</evidence>
<dbReference type="InterPro" id="IPR036188">
    <property type="entry name" value="FAD/NAD-bd_sf"/>
</dbReference>
<keyword evidence="3" id="KW-0285">Flavoprotein</keyword>
<dbReference type="InterPro" id="IPR023753">
    <property type="entry name" value="FAD/NAD-binding_dom"/>
</dbReference>
<dbReference type="PANTHER" id="PTHR42913">
    <property type="entry name" value="APOPTOSIS-INDUCING FACTOR 1"/>
    <property type="match status" value="1"/>
</dbReference>
<accession>A0A3A4B590</accession>
<dbReference type="PRINTS" id="PR00469">
    <property type="entry name" value="PNDRDTASEII"/>
</dbReference>
<comment type="caution">
    <text evidence="7">The sequence shown here is derived from an EMBL/GenBank/DDBJ whole genome shotgun (WGS) entry which is preliminary data.</text>
</comment>
<protein>
    <submittedName>
        <fullName evidence="7">Oxidoreductase</fullName>
    </submittedName>
</protein>
<dbReference type="PRINTS" id="PR00368">
    <property type="entry name" value="FADPNR"/>
</dbReference>
<dbReference type="OrthoDB" id="9784880at2"/>
<evidence type="ECO:0000256" key="1">
    <source>
        <dbReference type="ARBA" id="ARBA00001974"/>
    </source>
</evidence>
<dbReference type="GO" id="GO:0003955">
    <property type="term" value="F:NAD(P)H dehydrogenase (quinone) activity"/>
    <property type="evidence" value="ECO:0007669"/>
    <property type="project" value="TreeGrafter"/>
</dbReference>
<keyword evidence="8" id="KW-1185">Reference proteome</keyword>
<name>A0A3A4B590_9ACTN</name>
<evidence type="ECO:0000313" key="8">
    <source>
        <dbReference type="Proteomes" id="UP000265768"/>
    </source>
</evidence>
<comment type="cofactor">
    <cofactor evidence="1">
        <name>FAD</name>
        <dbReference type="ChEBI" id="CHEBI:57692"/>
    </cofactor>
</comment>
<reference evidence="7 8" key="1">
    <citation type="submission" date="2018-09" db="EMBL/GenBank/DDBJ databases">
        <title>YIM 75507 draft genome.</title>
        <authorList>
            <person name="Tang S."/>
            <person name="Feng Y."/>
        </authorList>
    </citation>
    <scope>NUCLEOTIDE SEQUENCE [LARGE SCALE GENOMIC DNA]</scope>
    <source>
        <strain evidence="7 8">YIM 75507</strain>
    </source>
</reference>
<dbReference type="AlphaFoldDB" id="A0A3A4B590"/>
<dbReference type="SUPFAM" id="SSF51905">
    <property type="entry name" value="FAD/NAD(P)-binding domain"/>
    <property type="match status" value="1"/>
</dbReference>
<dbReference type="PANTHER" id="PTHR42913:SF3">
    <property type="entry name" value="64 KDA MITOCHONDRIAL NADH DEHYDROGENASE (EUROFUNG)"/>
    <property type="match status" value="1"/>
</dbReference>
<evidence type="ECO:0000256" key="3">
    <source>
        <dbReference type="ARBA" id="ARBA00022630"/>
    </source>
</evidence>
<dbReference type="GO" id="GO:0019646">
    <property type="term" value="P:aerobic electron transport chain"/>
    <property type="evidence" value="ECO:0007669"/>
    <property type="project" value="TreeGrafter"/>
</dbReference>
<evidence type="ECO:0000256" key="2">
    <source>
        <dbReference type="ARBA" id="ARBA00005272"/>
    </source>
</evidence>
<comment type="similarity">
    <text evidence="2">Belongs to the NADH dehydrogenase family.</text>
</comment>
<dbReference type="Gene3D" id="3.50.50.100">
    <property type="match status" value="1"/>
</dbReference>
<proteinExistence type="inferred from homology"/>
<evidence type="ECO:0000256" key="4">
    <source>
        <dbReference type="ARBA" id="ARBA00022827"/>
    </source>
</evidence>
<keyword evidence="4" id="KW-0274">FAD</keyword>
<sequence>MAENLVVVGAGYAGLAAAKRAAHRLRGTGIRVTLVNASDRFVERVRLHELAAGHTLRDLPLAGLLAGSGVEPVVATVTGLDPESRTVELDAPPYGLPYDVLVYALGSGADLDAVPGVREHAHTLADARGAAAVRDALPGAESVAVVGGGLTGMEAASEIAEAHPHLRVRLVAGGRIAPGLPERARDRLLRGLSRLRVEVYEDTAVREVVPGALLLDGDGELPADVAVWAAGFRVPPLAAESGLATDGDGRIRVDPALRSVSHPEVIGAGDAAAARIAGGTSRMACQTALPMGLFAGEAAAAVLLGREPRPARVRYLWQNISLGRHDGYTQFSRADDSPLPATLTGRASAAFKEAVTRGTVRLLRAPHRYPLPAADRLPATGETPPARAVR</sequence>
<feature type="domain" description="FAD/NAD(P)-binding" evidence="6">
    <location>
        <begin position="4"/>
        <end position="289"/>
    </location>
</feature>
<evidence type="ECO:0000259" key="6">
    <source>
        <dbReference type="Pfam" id="PF07992"/>
    </source>
</evidence>
<dbReference type="Proteomes" id="UP000265768">
    <property type="component" value="Unassembled WGS sequence"/>
</dbReference>
<dbReference type="InterPro" id="IPR051169">
    <property type="entry name" value="NADH-Q_oxidoreductase"/>
</dbReference>
<gene>
    <name evidence="7" type="ORF">D5H75_10455</name>
</gene>
<dbReference type="EMBL" id="QZEY01000003">
    <property type="protein sequence ID" value="RJL33241.1"/>
    <property type="molecule type" value="Genomic_DNA"/>
</dbReference>
<dbReference type="Pfam" id="PF07992">
    <property type="entry name" value="Pyr_redox_2"/>
    <property type="match status" value="1"/>
</dbReference>